<keyword evidence="3" id="KW-1185">Reference proteome</keyword>
<accession>J4GLL8</accession>
<reference evidence="2 3" key="1">
    <citation type="journal article" date="2012" name="Appl. Environ. Microbiol.">
        <title>Short-read sequencing for genomic analysis of the brown rot fungus Fibroporia radiculosa.</title>
        <authorList>
            <person name="Tang J.D."/>
            <person name="Perkins A.D."/>
            <person name="Sonstegard T.S."/>
            <person name="Schroeder S.G."/>
            <person name="Burgess S.C."/>
            <person name="Diehl S.V."/>
        </authorList>
    </citation>
    <scope>NUCLEOTIDE SEQUENCE [LARGE SCALE GENOMIC DNA]</scope>
    <source>
        <strain evidence="2 3">TFFH 294</strain>
    </source>
</reference>
<dbReference type="Gene3D" id="3.30.710.10">
    <property type="entry name" value="Potassium Channel Kv1.1, Chain A"/>
    <property type="match status" value="1"/>
</dbReference>
<dbReference type="InParanoid" id="J4GLL8"/>
<dbReference type="AlphaFoldDB" id="J4GLL8"/>
<evidence type="ECO:0000313" key="3">
    <source>
        <dbReference type="Proteomes" id="UP000006352"/>
    </source>
</evidence>
<feature type="compositionally biased region" description="Basic residues" evidence="1">
    <location>
        <begin position="1"/>
        <end position="14"/>
    </location>
</feature>
<dbReference type="OrthoDB" id="544685at2759"/>
<evidence type="ECO:0000313" key="2">
    <source>
        <dbReference type="EMBL" id="CCL99840.1"/>
    </source>
</evidence>
<feature type="region of interest" description="Disordered" evidence="1">
    <location>
        <begin position="1"/>
        <end position="26"/>
    </location>
</feature>
<gene>
    <name evidence="2" type="ORF">FIBRA_01864</name>
</gene>
<dbReference type="RefSeq" id="XP_012179123.1">
    <property type="nucleotide sequence ID" value="XM_012323733.1"/>
</dbReference>
<feature type="compositionally biased region" description="Acidic residues" evidence="1">
    <location>
        <begin position="124"/>
        <end position="145"/>
    </location>
</feature>
<name>J4GLL8_9APHY</name>
<dbReference type="EMBL" id="HE796953">
    <property type="protein sequence ID" value="CCL99840.1"/>
    <property type="molecule type" value="Genomic_DNA"/>
</dbReference>
<organism evidence="2 3">
    <name type="scientific">Fibroporia radiculosa</name>
    <dbReference type="NCBI Taxonomy" id="599839"/>
    <lineage>
        <taxon>Eukaryota</taxon>
        <taxon>Fungi</taxon>
        <taxon>Dikarya</taxon>
        <taxon>Basidiomycota</taxon>
        <taxon>Agaricomycotina</taxon>
        <taxon>Agaricomycetes</taxon>
        <taxon>Polyporales</taxon>
        <taxon>Fibroporiaceae</taxon>
        <taxon>Fibroporia</taxon>
    </lineage>
</organism>
<dbReference type="STRING" id="599839.J4GLL8"/>
<sequence>MEPGKNKKKGKKSQLRSALEPAPSPTTISEIYGMTLTTDSPVPRKASREEIFHAILRSGTVNGSLYDTQIYAYSRRATSGLVDKPRTTFANSIALRSISDYFNICEFAEGRATGSSPLTRTSTDEYDYDSDSDLEDGGDEDESEDIPSGSTSGITTIVKADETGEGSKDGDDGIEHDLLQKGAELSLPISEHDSHIRRSVFIENVAFNTLQAFIFYVFTGKIEFAPLKSQPISIRKEKYSIRRKPYQSPFCSPKSIYRLADMYGIHDLQTLALNDIKSKLSPENIMIELSSSLTPIYPEVQKMEVDFLLEKGLTPSVIAAMPTWIGKVATGSLGPQGGDTLAFQSIYGEISFLEFDTKSLDMSEMINQAPESSVAPNLLSVVQQFTLQEAEISAQTSVHPFASMPDNPSAILHGIIEATSQMSHSLEAHLSLPFTNQKLLSLYRQHAAIARTLHLSESNVRQTLESLRKRKGITYGENIPLDCTTILDWCVSRLEAWGTSAGMEAFKEEEREGRMTIVLGGKVLVIDIDLLVDRRNFERPIVSVANLKTSYAIPNGAATSTTQGSLSLDGFLADRLRAFLTEVQKDAEQQDSLHAARLANLVAEDLAYLMRLDQLALSEGDGGLRWFSEIDTIALETERFAKSEAEAIAAESANSVTHVPLDIFLTRAHALPLPYLTTASISFLTYVSPLAYLSLLRGSPPFSGSKSSLPKLDLSFDHLRSTLASHPRPLGVTVTTLILISSNAPAPVEDPVDIADLGSRPTFTLVPSGAQLNHILPTATGVGTSHSWNLDFTDGGKYRGIVMTQSRMREIELVVNPLSGMANMGQISPMMSLGSGSWVDLLINPENPITPERYTCLHSSPMGLHPPLQLRLTSPEEPGFILERVPVRSIREVWRILEVVREQCWLNEVLCGHQWVPEGLGADERDEEPDAEVTTEDLQAVLNGTLAPRRIPVNIYFPSVPAVNTLFDTTDEGNMSFSHSPQTRRAKILMSSPERPPIPGLVEISITFDPSRPRGIALDINGAMGADLNIDVLEEVGRRGGLMSLPGRIWAKSHGTI</sequence>
<feature type="region of interest" description="Disordered" evidence="1">
    <location>
        <begin position="113"/>
        <end position="155"/>
    </location>
</feature>
<proteinExistence type="predicted"/>
<protein>
    <submittedName>
        <fullName evidence="2">Uncharacterized protein</fullName>
    </submittedName>
</protein>
<dbReference type="GeneID" id="24094751"/>
<dbReference type="Proteomes" id="UP000006352">
    <property type="component" value="Unassembled WGS sequence"/>
</dbReference>
<dbReference type="HOGENOM" id="CLU_289848_0_0_1"/>
<dbReference type="InterPro" id="IPR011333">
    <property type="entry name" value="SKP1/BTB/POZ_sf"/>
</dbReference>
<evidence type="ECO:0000256" key="1">
    <source>
        <dbReference type="SAM" id="MobiDB-lite"/>
    </source>
</evidence>